<dbReference type="RefSeq" id="WP_064273021.1">
    <property type="nucleotide sequence ID" value="NZ_LUTU01000002.1"/>
</dbReference>
<evidence type="ECO:0000313" key="2">
    <source>
        <dbReference type="Proteomes" id="UP000077786"/>
    </source>
</evidence>
<reference evidence="1 2" key="1">
    <citation type="submission" date="2016-03" db="EMBL/GenBank/DDBJ databases">
        <title>Draft genome sequence of Gluconobacter cerinus strain CECT 9110.</title>
        <authorList>
            <person name="Sainz F."/>
            <person name="Mas A."/>
            <person name="Torija M.J."/>
        </authorList>
    </citation>
    <scope>NUCLEOTIDE SEQUENCE [LARGE SCALE GENOMIC DNA]</scope>
    <source>
        <strain evidence="1 2">CECT 9110</strain>
    </source>
</reference>
<name>A0A1B6VPK7_9PROT</name>
<protein>
    <recommendedName>
        <fullName evidence="3">CD-NTase associated protein 4-like DNA endonuclease domain-containing protein</fullName>
    </recommendedName>
</protein>
<dbReference type="Proteomes" id="UP000077786">
    <property type="component" value="Unassembled WGS sequence"/>
</dbReference>
<dbReference type="EMBL" id="LUTU01000002">
    <property type="protein sequence ID" value="OAJ69156.1"/>
    <property type="molecule type" value="Genomic_DNA"/>
</dbReference>
<accession>A0A1B6VPK7</accession>
<dbReference type="PATRIC" id="fig|38307.3.peg.220"/>
<organism evidence="1 2">
    <name type="scientific">Gluconobacter cerinus</name>
    <dbReference type="NCBI Taxonomy" id="38307"/>
    <lineage>
        <taxon>Bacteria</taxon>
        <taxon>Pseudomonadati</taxon>
        <taxon>Pseudomonadota</taxon>
        <taxon>Alphaproteobacteria</taxon>
        <taxon>Acetobacterales</taxon>
        <taxon>Acetobacteraceae</taxon>
        <taxon>Gluconobacter</taxon>
    </lineage>
</organism>
<dbReference type="OrthoDB" id="2786695at2"/>
<evidence type="ECO:0008006" key="3">
    <source>
        <dbReference type="Google" id="ProtNLM"/>
    </source>
</evidence>
<dbReference type="AlphaFoldDB" id="A0A1B6VPK7"/>
<evidence type="ECO:0000313" key="1">
    <source>
        <dbReference type="EMBL" id="OAJ69156.1"/>
    </source>
</evidence>
<sequence length="404" mass="46134">MNDRSRVETTSAEDKSIGFDFQYYYFLNQLLNLKSGQRVGFEVLDDVHIELADGTNLLVQLKHTVQTNAGGEPVNLTTLDADLWKSISNWCLLIADKVESRIDSTSQLAFLKKHSFLLASNKSSNAGNSFLTSIAKFWDESKSYAEFIDDIKSIKNSTVDKSIQGYINDLLNLDTVVSEAFLRKLSFALDRDEIIDLCKTSIAEKQIDASRIDDVFHAVDSEMRANSYNTVKSRRKVVISFDEFNLKYRRYFDKARSAGLIIRSITAPLPADLSGQTFIKQLIDIEDISENDLDFLTKYSTRRLQFQSNIERWIQDGDITQSDIDNLEQEAEAIWESQFLASYPGRRPTADEAVLARNILKEMRLINLELASEKLPITMSHGGIYELSDRPVIGWLLNWKDRYN</sequence>
<comment type="caution">
    <text evidence="1">The sequence shown here is derived from an EMBL/GenBank/DDBJ whole genome shotgun (WGS) entry which is preliminary data.</text>
</comment>
<proteinExistence type="predicted"/>
<gene>
    <name evidence="1" type="ORF">A0123_00210</name>
</gene>